<proteinExistence type="predicted"/>
<organism evidence="3 4">
    <name type="scientific">Streptomyces kaniharaensis</name>
    <dbReference type="NCBI Taxonomy" id="212423"/>
    <lineage>
        <taxon>Bacteria</taxon>
        <taxon>Bacillati</taxon>
        <taxon>Actinomycetota</taxon>
        <taxon>Actinomycetes</taxon>
        <taxon>Kitasatosporales</taxon>
        <taxon>Streptomycetaceae</taxon>
        <taxon>Streptomyces</taxon>
    </lineage>
</organism>
<feature type="domain" description="MDMPI C-terminal" evidence="2">
    <location>
        <begin position="13"/>
        <end position="66"/>
    </location>
</feature>
<evidence type="ECO:0000313" key="3">
    <source>
        <dbReference type="EMBL" id="MQS15320.1"/>
    </source>
</evidence>
<evidence type="ECO:0000259" key="2">
    <source>
        <dbReference type="Pfam" id="PF07398"/>
    </source>
</evidence>
<dbReference type="Proteomes" id="UP000450000">
    <property type="component" value="Unassembled WGS sequence"/>
</dbReference>
<dbReference type="EMBL" id="WBOF01000001">
    <property type="protein sequence ID" value="MQS15320.1"/>
    <property type="molecule type" value="Genomic_DNA"/>
</dbReference>
<name>A0A6N7KUX9_9ACTN</name>
<comment type="caution">
    <text evidence="3">The sequence shown here is derived from an EMBL/GenBank/DDBJ whole genome shotgun (WGS) entry which is preliminary data.</text>
</comment>
<sequence>MTSAVTEVRNPSPRSEIRCPRTTPVEHSRPDLTLAGSARDLYLLLWNRLPAEHTGRIEHTGDETLLGLWRETATIRWS</sequence>
<protein>
    <recommendedName>
        <fullName evidence="2">MDMPI C-terminal domain-containing protein</fullName>
    </recommendedName>
</protein>
<evidence type="ECO:0000256" key="1">
    <source>
        <dbReference type="SAM" id="MobiDB-lite"/>
    </source>
</evidence>
<feature type="compositionally biased region" description="Basic and acidic residues" evidence="1">
    <location>
        <begin position="15"/>
        <end position="30"/>
    </location>
</feature>
<reference evidence="3 4" key="1">
    <citation type="submission" date="2019-09" db="EMBL/GenBank/DDBJ databases">
        <title>Genome Sequences of Streptomyces kaniharaensis ATCC 21070.</title>
        <authorList>
            <person name="Zhu W."/>
            <person name="De Crecy-Lagard V."/>
            <person name="Richards N.G."/>
        </authorList>
    </citation>
    <scope>NUCLEOTIDE SEQUENCE [LARGE SCALE GENOMIC DNA]</scope>
    <source>
        <strain evidence="3 4">SF-557</strain>
    </source>
</reference>
<dbReference type="AlphaFoldDB" id="A0A6N7KUX9"/>
<keyword evidence="4" id="KW-1185">Reference proteome</keyword>
<dbReference type="Pfam" id="PF07398">
    <property type="entry name" value="MDMPI_C"/>
    <property type="match status" value="1"/>
</dbReference>
<gene>
    <name evidence="3" type="ORF">F7Q99_24390</name>
</gene>
<dbReference type="InterPro" id="IPR010872">
    <property type="entry name" value="MDMPI_C-term_domain"/>
</dbReference>
<accession>A0A6N7KUX9</accession>
<dbReference type="RefSeq" id="WP_326847256.1">
    <property type="nucleotide sequence ID" value="NZ_WBOF01000001.1"/>
</dbReference>
<feature type="region of interest" description="Disordered" evidence="1">
    <location>
        <begin position="1"/>
        <end position="31"/>
    </location>
</feature>
<evidence type="ECO:0000313" key="4">
    <source>
        <dbReference type="Proteomes" id="UP000450000"/>
    </source>
</evidence>